<dbReference type="Gene3D" id="2.30.29.30">
    <property type="entry name" value="Pleckstrin-homology domain (PH domain)/Phosphotyrosine-binding domain (PTB)"/>
    <property type="match status" value="1"/>
</dbReference>
<dbReference type="PANTHER" id="PTHR16290:SF0">
    <property type="entry name" value="DECAPPING PROTEIN 1, ISOFORM A"/>
    <property type="match status" value="1"/>
</dbReference>
<dbReference type="Gene3D" id="6.10.140.2030">
    <property type="match status" value="1"/>
</dbReference>
<keyword evidence="8" id="KW-1185">Reference proteome</keyword>
<dbReference type="AlphaFoldDB" id="A0AAF3FJ96"/>
<dbReference type="GO" id="GO:0000932">
    <property type="term" value="C:P-body"/>
    <property type="evidence" value="ECO:0007669"/>
    <property type="project" value="TreeGrafter"/>
</dbReference>
<comment type="similarity">
    <text evidence="2">Belongs to the DCP1 family.</text>
</comment>
<dbReference type="InterPro" id="IPR031953">
    <property type="entry name" value="mRNA_decap_C"/>
</dbReference>
<protein>
    <submittedName>
        <fullName evidence="9">mRNA-decapping enzyme C-terminal domain-containing protein</fullName>
    </submittedName>
</protein>
<evidence type="ECO:0000256" key="6">
    <source>
        <dbReference type="SAM" id="MobiDB-lite"/>
    </source>
</evidence>
<reference evidence="9" key="1">
    <citation type="submission" date="2024-02" db="UniProtKB">
        <authorList>
            <consortium name="WormBaseParasite"/>
        </authorList>
    </citation>
    <scope>IDENTIFICATION</scope>
</reference>
<keyword evidence="4" id="KW-0507">mRNA processing</keyword>
<evidence type="ECO:0000259" key="7">
    <source>
        <dbReference type="Pfam" id="PF16741"/>
    </source>
</evidence>
<sequence length="336" mass="37233">MDPNVAKNLSSIRNIDPCAEAILDKTTHTALYRFNNISKQWEKTDVDGSMFVYERVDVPFYSLIIANRQSLNDMIEPITAQVRVTIQKPYLFFCKADGEIRGFWFYKNEDCDRIFLLLNQIISDLQAGKEKCTSLPKMVNATPSPAPPQTSALPTALPASENSSVMDILQKLNKPKTTPAPQKPRNDDQPGSSLSIAPQGVSIMQQIFDSGRLSGRETPPSNVSGMHVADLEKQLIKQNEKIAKIPSPTMGVSASAASLKAFSTLSVHGSEDHCASEIDSTSLQGIEIERDTDIPLLDKEQFRTSLLHLLQNDDSFVSVLHQTYVEALLNRLSINK</sequence>
<evidence type="ECO:0000256" key="3">
    <source>
        <dbReference type="ARBA" id="ARBA00022490"/>
    </source>
</evidence>
<dbReference type="InterPro" id="IPR011993">
    <property type="entry name" value="PH-like_dom_sf"/>
</dbReference>
<keyword evidence="5" id="KW-0866">Nonsense-mediated mRNA decay</keyword>
<comment type="subcellular location">
    <subcellularLocation>
        <location evidence="1">Cytoplasm</location>
    </subcellularLocation>
</comment>
<organism evidence="8 9">
    <name type="scientific">Mesorhabditis belari</name>
    <dbReference type="NCBI Taxonomy" id="2138241"/>
    <lineage>
        <taxon>Eukaryota</taxon>
        <taxon>Metazoa</taxon>
        <taxon>Ecdysozoa</taxon>
        <taxon>Nematoda</taxon>
        <taxon>Chromadorea</taxon>
        <taxon>Rhabditida</taxon>
        <taxon>Rhabditina</taxon>
        <taxon>Rhabditomorpha</taxon>
        <taxon>Rhabditoidea</taxon>
        <taxon>Rhabditidae</taxon>
        <taxon>Mesorhabditinae</taxon>
        <taxon>Mesorhabditis</taxon>
    </lineage>
</organism>
<evidence type="ECO:0000256" key="4">
    <source>
        <dbReference type="ARBA" id="ARBA00022664"/>
    </source>
</evidence>
<dbReference type="PANTHER" id="PTHR16290">
    <property type="entry name" value="TRANSCRIPTION FACTOR SMIF DECAPPING ENZYME DCP1"/>
    <property type="match status" value="1"/>
</dbReference>
<dbReference type="SUPFAM" id="SSF50729">
    <property type="entry name" value="PH domain-like"/>
    <property type="match status" value="1"/>
</dbReference>
<feature type="domain" description="mRNA-decapping enzyme C-terminal" evidence="7">
    <location>
        <begin position="296"/>
        <end position="333"/>
    </location>
</feature>
<dbReference type="GO" id="GO:0000184">
    <property type="term" value="P:nuclear-transcribed mRNA catabolic process, nonsense-mediated decay"/>
    <property type="evidence" value="ECO:0007669"/>
    <property type="project" value="UniProtKB-KW"/>
</dbReference>
<dbReference type="GO" id="GO:0003729">
    <property type="term" value="F:mRNA binding"/>
    <property type="evidence" value="ECO:0007669"/>
    <property type="project" value="TreeGrafter"/>
</dbReference>
<evidence type="ECO:0000256" key="1">
    <source>
        <dbReference type="ARBA" id="ARBA00004496"/>
    </source>
</evidence>
<evidence type="ECO:0000256" key="2">
    <source>
        <dbReference type="ARBA" id="ARBA00008778"/>
    </source>
</evidence>
<accession>A0AAF3FJ96</accession>
<dbReference type="InterPro" id="IPR010334">
    <property type="entry name" value="Dcp1"/>
</dbReference>
<dbReference type="GO" id="GO:0000290">
    <property type="term" value="P:deadenylation-dependent decapping of nuclear-transcribed mRNA"/>
    <property type="evidence" value="ECO:0007669"/>
    <property type="project" value="InterPro"/>
</dbReference>
<proteinExistence type="inferred from homology"/>
<dbReference type="GO" id="GO:0008047">
    <property type="term" value="F:enzyme activator activity"/>
    <property type="evidence" value="ECO:0007669"/>
    <property type="project" value="InterPro"/>
</dbReference>
<dbReference type="Pfam" id="PF16741">
    <property type="entry name" value="mRNA_decap_C"/>
    <property type="match status" value="1"/>
</dbReference>
<evidence type="ECO:0000313" key="8">
    <source>
        <dbReference type="Proteomes" id="UP000887575"/>
    </source>
</evidence>
<dbReference type="Pfam" id="PF06058">
    <property type="entry name" value="DCP1"/>
    <property type="match status" value="1"/>
</dbReference>
<evidence type="ECO:0000256" key="5">
    <source>
        <dbReference type="ARBA" id="ARBA00023161"/>
    </source>
</evidence>
<dbReference type="Proteomes" id="UP000887575">
    <property type="component" value="Unassembled WGS sequence"/>
</dbReference>
<dbReference type="GO" id="GO:0031087">
    <property type="term" value="P:deadenylation-independent decapping of nuclear-transcribed mRNA"/>
    <property type="evidence" value="ECO:0007669"/>
    <property type="project" value="TreeGrafter"/>
</dbReference>
<name>A0AAF3FJ96_9BILA</name>
<keyword evidence="3" id="KW-0963">Cytoplasm</keyword>
<dbReference type="WBParaSite" id="MBELARI_LOCUS5825">
    <property type="protein sequence ID" value="MBELARI_LOCUS5825"/>
    <property type="gene ID" value="MBELARI_LOCUS5825"/>
</dbReference>
<dbReference type="GO" id="GO:0006397">
    <property type="term" value="P:mRNA processing"/>
    <property type="evidence" value="ECO:0007669"/>
    <property type="project" value="UniProtKB-KW"/>
</dbReference>
<feature type="region of interest" description="Disordered" evidence="6">
    <location>
        <begin position="174"/>
        <end position="196"/>
    </location>
</feature>
<dbReference type="CDD" id="cd09804">
    <property type="entry name" value="Dcp1"/>
    <property type="match status" value="1"/>
</dbReference>
<evidence type="ECO:0000313" key="9">
    <source>
        <dbReference type="WBParaSite" id="MBELARI_LOCUS5825"/>
    </source>
</evidence>